<gene>
    <name evidence="1" type="ORF">A3I39_00075</name>
</gene>
<dbReference type="EMBL" id="MGKW01000005">
    <property type="protein sequence ID" value="OGN34569.1"/>
    <property type="molecule type" value="Genomic_DNA"/>
</dbReference>
<protein>
    <submittedName>
        <fullName evidence="1">Uncharacterized protein</fullName>
    </submittedName>
</protein>
<name>A0A1F8HC75_9BACT</name>
<evidence type="ECO:0000313" key="1">
    <source>
        <dbReference type="EMBL" id="OGN34569.1"/>
    </source>
</evidence>
<dbReference type="AlphaFoldDB" id="A0A1F8HC75"/>
<dbReference type="Proteomes" id="UP000178155">
    <property type="component" value="Unassembled WGS sequence"/>
</dbReference>
<reference evidence="1 2" key="1">
    <citation type="journal article" date="2016" name="Nat. Commun.">
        <title>Thousands of microbial genomes shed light on interconnected biogeochemical processes in an aquifer system.</title>
        <authorList>
            <person name="Anantharaman K."/>
            <person name="Brown C.T."/>
            <person name="Hug L.A."/>
            <person name="Sharon I."/>
            <person name="Castelle C.J."/>
            <person name="Probst A.J."/>
            <person name="Thomas B.C."/>
            <person name="Singh A."/>
            <person name="Wilkins M.J."/>
            <person name="Karaoz U."/>
            <person name="Brodie E.L."/>
            <person name="Williams K.H."/>
            <person name="Hubbard S.S."/>
            <person name="Banfield J.F."/>
        </authorList>
    </citation>
    <scope>NUCLEOTIDE SEQUENCE [LARGE SCALE GENOMIC DNA]</scope>
</reference>
<evidence type="ECO:0000313" key="2">
    <source>
        <dbReference type="Proteomes" id="UP000178155"/>
    </source>
</evidence>
<sequence>MGEIIEGKFGEKRESELPQRVGRVLDRIWKLSLQFAEHDLEGFHEQQSRITDELRKLSNERLLEIVENATPQELDTNADYFLALHKELVSMRFPEIKWEAPKDD</sequence>
<proteinExistence type="predicted"/>
<comment type="caution">
    <text evidence="1">The sequence shown here is derived from an EMBL/GenBank/DDBJ whole genome shotgun (WGS) entry which is preliminary data.</text>
</comment>
<organism evidence="1 2">
    <name type="scientific">Candidatus Yanofskybacteria bacterium RIFCSPLOWO2_02_FULL_47_9b</name>
    <dbReference type="NCBI Taxonomy" id="1802708"/>
    <lineage>
        <taxon>Bacteria</taxon>
        <taxon>Candidatus Yanofskyibacteriota</taxon>
    </lineage>
</organism>
<accession>A0A1F8HC75</accession>